<feature type="chain" id="PRO_5015852777" evidence="1">
    <location>
        <begin position="20"/>
        <end position="214"/>
    </location>
</feature>
<keyword evidence="1" id="KW-0732">Signal</keyword>
<organism evidence="2 3">
    <name type="scientific">Dysgonomonas alginatilytica</name>
    <dbReference type="NCBI Taxonomy" id="1605892"/>
    <lineage>
        <taxon>Bacteria</taxon>
        <taxon>Pseudomonadati</taxon>
        <taxon>Bacteroidota</taxon>
        <taxon>Bacteroidia</taxon>
        <taxon>Bacteroidales</taxon>
        <taxon>Dysgonomonadaceae</taxon>
        <taxon>Dysgonomonas</taxon>
    </lineage>
</organism>
<dbReference type="RefSeq" id="WP_110308903.1">
    <property type="nucleotide sequence ID" value="NZ_QICL01000001.1"/>
</dbReference>
<evidence type="ECO:0000256" key="1">
    <source>
        <dbReference type="SAM" id="SignalP"/>
    </source>
</evidence>
<gene>
    <name evidence="2" type="ORF">CLV62_101192</name>
</gene>
<dbReference type="EMBL" id="QICL01000001">
    <property type="protein sequence ID" value="PXV68926.1"/>
    <property type="molecule type" value="Genomic_DNA"/>
</dbReference>
<protein>
    <submittedName>
        <fullName evidence="2">Uncharacterized protein</fullName>
    </submittedName>
</protein>
<dbReference type="Proteomes" id="UP000247973">
    <property type="component" value="Unassembled WGS sequence"/>
</dbReference>
<dbReference type="OrthoDB" id="9808953at2"/>
<sequence>MKKNILLLALTGFIGAAQAQVGINTETPRTTLHVNASSTAAGTAEGIMAPTLSRAQLITKDVQYGINQRGAFIYITAIDGTATAKTSKVTVIGYYYFDGSLWQPFDYTPETLYLPSFNLPMTAVANNVTYDLYNQVYKKQFTKAGNTTWVSSNASLTQIPEVYAANQLDFVVTYYDASVITINSISAAGVLNYNVLNVNPTDKSFINIVLVIKK</sequence>
<evidence type="ECO:0000313" key="3">
    <source>
        <dbReference type="Proteomes" id="UP000247973"/>
    </source>
</evidence>
<feature type="signal peptide" evidence="1">
    <location>
        <begin position="1"/>
        <end position="19"/>
    </location>
</feature>
<accession>A0A2V3PVJ5</accession>
<dbReference type="AlphaFoldDB" id="A0A2V3PVJ5"/>
<comment type="caution">
    <text evidence="2">The sequence shown here is derived from an EMBL/GenBank/DDBJ whole genome shotgun (WGS) entry which is preliminary data.</text>
</comment>
<evidence type="ECO:0000313" key="2">
    <source>
        <dbReference type="EMBL" id="PXV68926.1"/>
    </source>
</evidence>
<reference evidence="2 3" key="1">
    <citation type="submission" date="2018-03" db="EMBL/GenBank/DDBJ databases">
        <title>Genomic Encyclopedia of Archaeal and Bacterial Type Strains, Phase II (KMG-II): from individual species to whole genera.</title>
        <authorList>
            <person name="Goeker M."/>
        </authorList>
    </citation>
    <scope>NUCLEOTIDE SEQUENCE [LARGE SCALE GENOMIC DNA]</scope>
    <source>
        <strain evidence="2 3">DSM 100214</strain>
    </source>
</reference>
<proteinExistence type="predicted"/>
<keyword evidence="3" id="KW-1185">Reference proteome</keyword>
<name>A0A2V3PVJ5_9BACT</name>